<evidence type="ECO:0000313" key="2">
    <source>
        <dbReference type="Proteomes" id="UP000501128"/>
    </source>
</evidence>
<dbReference type="RefSeq" id="WP_169549397.1">
    <property type="nucleotide sequence ID" value="NZ_CP051677.1"/>
</dbReference>
<dbReference type="AlphaFoldDB" id="A0A7L5DGR8"/>
<organism evidence="1 2">
    <name type="scientific">Spirosoma rhododendri</name>
    <dbReference type="NCBI Taxonomy" id="2728024"/>
    <lineage>
        <taxon>Bacteria</taxon>
        <taxon>Pseudomonadati</taxon>
        <taxon>Bacteroidota</taxon>
        <taxon>Cytophagia</taxon>
        <taxon>Cytophagales</taxon>
        <taxon>Cytophagaceae</taxon>
        <taxon>Spirosoma</taxon>
    </lineage>
</organism>
<evidence type="ECO:0000313" key="1">
    <source>
        <dbReference type="EMBL" id="QJD77454.1"/>
    </source>
</evidence>
<dbReference type="EMBL" id="CP051677">
    <property type="protein sequence ID" value="QJD77454.1"/>
    <property type="molecule type" value="Genomic_DNA"/>
</dbReference>
<protein>
    <submittedName>
        <fullName evidence="1">Uncharacterized protein</fullName>
    </submittedName>
</protein>
<name>A0A7L5DGR8_9BACT</name>
<dbReference type="Proteomes" id="UP000501128">
    <property type="component" value="Chromosome"/>
</dbReference>
<proteinExistence type="predicted"/>
<accession>A0A7L5DGR8</accession>
<keyword evidence="2" id="KW-1185">Reference proteome</keyword>
<dbReference type="KEGG" id="srho:HH216_02760"/>
<gene>
    <name evidence="1" type="ORF">HH216_02760</name>
</gene>
<sequence>MLTTPPVHSPATSTQSLSALLSQSNDDFYGQLQTVMNTLPTNPDAKARGTVRLINDVLAK</sequence>
<reference evidence="1 2" key="1">
    <citation type="submission" date="2020-04" db="EMBL/GenBank/DDBJ databases">
        <title>Genome sequencing of novel species.</title>
        <authorList>
            <person name="Heo J."/>
            <person name="Kim S.-J."/>
            <person name="Kim J.-S."/>
            <person name="Hong S.-B."/>
            <person name="Kwon S.-W."/>
        </authorList>
    </citation>
    <scope>NUCLEOTIDE SEQUENCE [LARGE SCALE GENOMIC DNA]</scope>
    <source>
        <strain evidence="1 2">CJU-R4</strain>
    </source>
</reference>